<dbReference type="Gene3D" id="1.20.1250.20">
    <property type="entry name" value="MFS general substrate transporter like domains"/>
    <property type="match status" value="1"/>
</dbReference>
<evidence type="ECO:0000256" key="5">
    <source>
        <dbReference type="ARBA" id="ARBA00023136"/>
    </source>
</evidence>
<comment type="subcellular location">
    <subcellularLocation>
        <location evidence="1">Cell membrane</location>
        <topology evidence="1">Multi-pass membrane protein</topology>
    </subcellularLocation>
</comment>
<evidence type="ECO:0000313" key="8">
    <source>
        <dbReference type="Proteomes" id="UP001445472"/>
    </source>
</evidence>
<evidence type="ECO:0000256" key="4">
    <source>
        <dbReference type="ARBA" id="ARBA00022989"/>
    </source>
</evidence>
<dbReference type="InterPro" id="IPR011701">
    <property type="entry name" value="MFS"/>
</dbReference>
<dbReference type="PANTHER" id="PTHR23513">
    <property type="entry name" value="INTEGRAL MEMBRANE EFFLUX PROTEIN-RELATED"/>
    <property type="match status" value="1"/>
</dbReference>
<keyword evidence="3 6" id="KW-0812">Transmembrane</keyword>
<evidence type="ECO:0000256" key="3">
    <source>
        <dbReference type="ARBA" id="ARBA00022692"/>
    </source>
</evidence>
<feature type="transmembrane region" description="Helical" evidence="6">
    <location>
        <begin position="46"/>
        <end position="70"/>
    </location>
</feature>
<dbReference type="Proteomes" id="UP001445472">
    <property type="component" value="Unassembled WGS sequence"/>
</dbReference>
<sequence>MRTYQELFSVSDFAPLLATSAAHVAALTVSGLALGTLVHDATGSPLLAALSMFGPKLAQVIGASVLLSAADRLPPRAATVGLALFFAVATTALALPGLPVGAIFAILSVQGMVGSVGGGVRYGLLTEILPAEGYLLGRSVLNIGAGSLQTGGYAVGGVLVNVLTPRGALLTGAVLYVVAAAVARIGLARRLPRAKGRPSASATWRTNARLWSAKPRRRVYLALWVPNGLVVGCESLFVSYQPRHAGLLFAVAAVGMLAGDALTGRFLRGRWRDRFGAPPLLLLLAAPYLIFVLHPALPVALVAVTVGSMGFSANLLLQERLMSLTPSELSGHALGLHSSGMLTMQGVAAVVAGGVAQLTSPATAMTVMAAASAAVTLALAPRLRSLGPDAVDVAPETESGLRPSDAA</sequence>
<keyword evidence="8" id="KW-1185">Reference proteome</keyword>
<dbReference type="PANTHER" id="PTHR23513:SF11">
    <property type="entry name" value="STAPHYLOFERRIN A TRANSPORTER"/>
    <property type="match status" value="1"/>
</dbReference>
<protein>
    <submittedName>
        <fullName evidence="7">MFS transporter</fullName>
    </submittedName>
</protein>
<dbReference type="InterPro" id="IPR036259">
    <property type="entry name" value="MFS_trans_sf"/>
</dbReference>
<evidence type="ECO:0000256" key="6">
    <source>
        <dbReference type="SAM" id="Phobius"/>
    </source>
</evidence>
<dbReference type="RefSeq" id="WP_351975179.1">
    <property type="nucleotide sequence ID" value="NZ_JBEPBX010000003.1"/>
</dbReference>
<feature type="transmembrane region" description="Helical" evidence="6">
    <location>
        <begin position="219"/>
        <end position="238"/>
    </location>
</feature>
<reference evidence="7 8" key="1">
    <citation type="submission" date="2024-06" db="EMBL/GenBank/DDBJ databases">
        <title>The Natural Products Discovery Center: Release of the First 8490 Sequenced Strains for Exploring Actinobacteria Biosynthetic Diversity.</title>
        <authorList>
            <person name="Kalkreuter E."/>
            <person name="Kautsar S.A."/>
            <person name="Yang D."/>
            <person name="Bader C.D."/>
            <person name="Teijaro C.N."/>
            <person name="Fluegel L."/>
            <person name="Davis C.M."/>
            <person name="Simpson J.R."/>
            <person name="Lauterbach L."/>
            <person name="Steele A.D."/>
            <person name="Gui C."/>
            <person name="Meng S."/>
            <person name="Li G."/>
            <person name="Viehrig K."/>
            <person name="Ye F."/>
            <person name="Su P."/>
            <person name="Kiefer A.F."/>
            <person name="Nichols A."/>
            <person name="Cepeda A.J."/>
            <person name="Yan W."/>
            <person name="Fan B."/>
            <person name="Jiang Y."/>
            <person name="Adhikari A."/>
            <person name="Zheng C.-J."/>
            <person name="Schuster L."/>
            <person name="Cowan T.M."/>
            <person name="Smanski M.J."/>
            <person name="Chevrette M.G."/>
            <person name="De Carvalho L.P.S."/>
            <person name="Shen B."/>
        </authorList>
    </citation>
    <scope>NUCLEOTIDE SEQUENCE [LARGE SCALE GENOMIC DNA]</scope>
    <source>
        <strain evidence="7 8">NPDC000837</strain>
    </source>
</reference>
<keyword evidence="5 6" id="KW-0472">Membrane</keyword>
<dbReference type="Pfam" id="PF07690">
    <property type="entry name" value="MFS_1"/>
    <property type="match status" value="1"/>
</dbReference>
<feature type="transmembrane region" description="Helical" evidence="6">
    <location>
        <begin position="82"/>
        <end position="107"/>
    </location>
</feature>
<accession>A0ABV1UPW3</accession>
<dbReference type="EMBL" id="JBEPBX010000003">
    <property type="protein sequence ID" value="MER6612855.1"/>
    <property type="molecule type" value="Genomic_DNA"/>
</dbReference>
<name>A0ABV1UPW3_9ACTN</name>
<keyword evidence="4 6" id="KW-1133">Transmembrane helix</keyword>
<evidence type="ECO:0000256" key="1">
    <source>
        <dbReference type="ARBA" id="ARBA00004651"/>
    </source>
</evidence>
<evidence type="ECO:0000256" key="2">
    <source>
        <dbReference type="ARBA" id="ARBA00022475"/>
    </source>
</evidence>
<gene>
    <name evidence="7" type="ORF">ABT276_05605</name>
</gene>
<evidence type="ECO:0000313" key="7">
    <source>
        <dbReference type="EMBL" id="MER6612855.1"/>
    </source>
</evidence>
<dbReference type="SUPFAM" id="SSF103473">
    <property type="entry name" value="MFS general substrate transporter"/>
    <property type="match status" value="1"/>
</dbReference>
<proteinExistence type="predicted"/>
<feature type="transmembrane region" description="Helical" evidence="6">
    <location>
        <begin position="168"/>
        <end position="187"/>
    </location>
</feature>
<feature type="transmembrane region" description="Helical" evidence="6">
    <location>
        <begin position="12"/>
        <end position="34"/>
    </location>
</feature>
<comment type="caution">
    <text evidence="7">The sequence shown here is derived from an EMBL/GenBank/DDBJ whole genome shotgun (WGS) entry which is preliminary data.</text>
</comment>
<keyword evidence="2" id="KW-1003">Cell membrane</keyword>
<feature type="transmembrane region" description="Helical" evidence="6">
    <location>
        <begin position="244"/>
        <end position="263"/>
    </location>
</feature>
<organism evidence="7 8">
    <name type="scientific">Streptomyces xantholiticus</name>
    <dbReference type="NCBI Taxonomy" id="68285"/>
    <lineage>
        <taxon>Bacteria</taxon>
        <taxon>Bacillati</taxon>
        <taxon>Actinomycetota</taxon>
        <taxon>Actinomycetes</taxon>
        <taxon>Kitasatosporales</taxon>
        <taxon>Streptomycetaceae</taxon>
        <taxon>Streptomyces</taxon>
    </lineage>
</organism>
<feature type="transmembrane region" description="Helical" evidence="6">
    <location>
        <begin position="275"/>
        <end position="293"/>
    </location>
</feature>